<proteinExistence type="predicted"/>
<organism evidence="2 3">
    <name type="scientific">Acanthoscelides obtectus</name>
    <name type="common">Bean weevil</name>
    <name type="synonym">Bruchus obtectus</name>
    <dbReference type="NCBI Taxonomy" id="200917"/>
    <lineage>
        <taxon>Eukaryota</taxon>
        <taxon>Metazoa</taxon>
        <taxon>Ecdysozoa</taxon>
        <taxon>Arthropoda</taxon>
        <taxon>Hexapoda</taxon>
        <taxon>Insecta</taxon>
        <taxon>Pterygota</taxon>
        <taxon>Neoptera</taxon>
        <taxon>Endopterygota</taxon>
        <taxon>Coleoptera</taxon>
        <taxon>Polyphaga</taxon>
        <taxon>Cucujiformia</taxon>
        <taxon>Chrysomeloidea</taxon>
        <taxon>Chrysomelidae</taxon>
        <taxon>Bruchinae</taxon>
        <taxon>Bruchini</taxon>
        <taxon>Acanthoscelides</taxon>
    </lineage>
</organism>
<protein>
    <submittedName>
        <fullName evidence="2">Uncharacterized protein</fullName>
    </submittedName>
</protein>
<sequence>MVSLDEFVHVDEHLISSEINTEDEILESVSKKQDDLEDELENRSDDADDSEGTPREKPSDAEVLMAIETIQLAFSMNEAATNDGSTLICLIRQKYESYRPKK</sequence>
<reference evidence="2" key="1">
    <citation type="submission" date="2022-03" db="EMBL/GenBank/DDBJ databases">
        <authorList>
            <person name="Sayadi A."/>
        </authorList>
    </citation>
    <scope>NUCLEOTIDE SEQUENCE</scope>
</reference>
<dbReference type="Proteomes" id="UP001152888">
    <property type="component" value="Unassembled WGS sequence"/>
</dbReference>
<gene>
    <name evidence="2" type="ORF">ACAOBT_LOCUS7552</name>
</gene>
<feature type="region of interest" description="Disordered" evidence="1">
    <location>
        <begin position="28"/>
        <end position="62"/>
    </location>
</feature>
<keyword evidence="3" id="KW-1185">Reference proteome</keyword>
<evidence type="ECO:0000313" key="2">
    <source>
        <dbReference type="EMBL" id="CAH1967795.1"/>
    </source>
</evidence>
<evidence type="ECO:0000313" key="3">
    <source>
        <dbReference type="Proteomes" id="UP001152888"/>
    </source>
</evidence>
<name>A0A9P0P6X8_ACAOB</name>
<accession>A0A9P0P6X8</accession>
<feature type="compositionally biased region" description="Acidic residues" evidence="1">
    <location>
        <begin position="35"/>
        <end position="51"/>
    </location>
</feature>
<evidence type="ECO:0000256" key="1">
    <source>
        <dbReference type="SAM" id="MobiDB-lite"/>
    </source>
</evidence>
<dbReference type="AlphaFoldDB" id="A0A9P0P6X8"/>
<comment type="caution">
    <text evidence="2">The sequence shown here is derived from an EMBL/GenBank/DDBJ whole genome shotgun (WGS) entry which is preliminary data.</text>
</comment>
<dbReference type="EMBL" id="CAKOFQ010006748">
    <property type="protein sequence ID" value="CAH1967795.1"/>
    <property type="molecule type" value="Genomic_DNA"/>
</dbReference>